<reference evidence="2" key="1">
    <citation type="submission" date="2019-03" db="UniProtKB">
        <authorList>
            <consortium name="Ensembl"/>
        </authorList>
    </citation>
    <scope>IDENTIFICATION</scope>
</reference>
<dbReference type="PANTHER" id="PTHR15004:SF0">
    <property type="entry name" value="GLUTAMYL-TRNA(GLN) AMIDOTRANSFERASE SUBUNIT C, MITOCHONDRIAL"/>
    <property type="match status" value="1"/>
</dbReference>
<proteinExistence type="inferred from homology"/>
<dbReference type="InterPro" id="IPR036113">
    <property type="entry name" value="Asp/Glu-ADT_sf_sub_c"/>
</dbReference>
<comment type="similarity">
    <text evidence="1">Belongs to the GatC family.</text>
</comment>
<dbReference type="NCBIfam" id="TIGR00135">
    <property type="entry name" value="gatC"/>
    <property type="match status" value="1"/>
</dbReference>
<dbReference type="GO" id="GO:0070681">
    <property type="term" value="P:glutaminyl-tRNAGln biosynthesis via transamidation"/>
    <property type="evidence" value="ECO:0007669"/>
    <property type="project" value="UniProtKB-UniRule"/>
</dbReference>
<dbReference type="SUPFAM" id="SSF81411">
    <property type="entry name" value="Mitochondrial cytochrome c oxidase subunit VIa"/>
    <property type="match status" value="1"/>
</dbReference>
<dbReference type="GO" id="GO:0006450">
    <property type="term" value="P:regulation of translational fidelity"/>
    <property type="evidence" value="ECO:0007669"/>
    <property type="project" value="InterPro"/>
</dbReference>
<evidence type="ECO:0000313" key="2">
    <source>
        <dbReference type="Ensembl" id="ENSUMAP00000008038"/>
    </source>
</evidence>
<keyword evidence="1" id="KW-0547">Nucleotide-binding</keyword>
<comment type="subunit">
    <text evidence="1">Subunit of the heterotrimeric GatCAB amidotransferase (AdT) complex, composed of A (QRSL1), B (GATB) and C (GATC) subunits.</text>
</comment>
<keyword evidence="1" id="KW-0648">Protein biosynthesis</keyword>
<dbReference type="GO" id="GO:0030956">
    <property type="term" value="C:glutamyl-tRNA(Gln) amidotransferase complex"/>
    <property type="evidence" value="ECO:0007669"/>
    <property type="project" value="UniProtKB-UniRule"/>
</dbReference>
<name>A0A452TJ09_URSMA</name>
<evidence type="ECO:0000256" key="1">
    <source>
        <dbReference type="HAMAP-Rule" id="MF_03149"/>
    </source>
</evidence>
<sequence length="219" mass="24012">MAAAAAVASLSRLSGLLGRPGAQLGRSMSSGAHGEEGSARMWKALTYFVALPGVGVSMLNVFLKSHHGEHERPEFVAYPHLRIRSKGSGRVTAEVIEHLERLALVDFGSQEAVARLEKAIAFADRLRAVDTDGVEPMESVLEDRCLYLRSDSVVEGNCAEELLQNAHRVVEEYFVAPPDRRVFRTAAPFWIFGNGTSLSTQVISLCQSRMNKSLFHTTE</sequence>
<dbReference type="PANTHER" id="PTHR15004">
    <property type="entry name" value="GLUTAMYL-TRNA(GLN) AMIDOTRANSFERASE SUBUNIT C, MITOCHONDRIAL"/>
    <property type="match status" value="1"/>
</dbReference>
<gene>
    <name evidence="1 2" type="primary">GATC</name>
</gene>
<comment type="subcellular location">
    <subcellularLocation>
        <location evidence="1">Mitochondrion</location>
    </subcellularLocation>
</comment>
<dbReference type="InterPro" id="IPR003837">
    <property type="entry name" value="GatC"/>
</dbReference>
<dbReference type="Gene3D" id="4.10.95.10">
    <property type="entry name" value="Cytochrome c oxidase, subunit VIa"/>
    <property type="match status" value="1"/>
</dbReference>
<dbReference type="Pfam" id="PF02686">
    <property type="entry name" value="GatC"/>
    <property type="match status" value="1"/>
</dbReference>
<dbReference type="SUPFAM" id="SSF141000">
    <property type="entry name" value="Glu-tRNAGln amidotransferase C subunit"/>
    <property type="match status" value="1"/>
</dbReference>
<dbReference type="GO" id="GO:0032543">
    <property type="term" value="P:mitochondrial translation"/>
    <property type="evidence" value="ECO:0007669"/>
    <property type="project" value="UniProtKB-UniRule"/>
</dbReference>
<dbReference type="Ensembl" id="ENSUMAT00000009620.1">
    <property type="protein sequence ID" value="ENSUMAP00000008038.1"/>
    <property type="gene ID" value="ENSUMAG00000006163.1"/>
</dbReference>
<dbReference type="GO" id="GO:0005524">
    <property type="term" value="F:ATP binding"/>
    <property type="evidence" value="ECO:0007669"/>
    <property type="project" value="UniProtKB-KW"/>
</dbReference>
<dbReference type="GO" id="GO:0005739">
    <property type="term" value="C:mitochondrion"/>
    <property type="evidence" value="ECO:0007669"/>
    <property type="project" value="UniProtKB-SubCell"/>
</dbReference>
<keyword evidence="1" id="KW-0067">ATP-binding</keyword>
<organism evidence="2">
    <name type="scientific">Ursus maritimus</name>
    <name type="common">Polar bear</name>
    <name type="synonym">Thalarctos maritimus</name>
    <dbReference type="NCBI Taxonomy" id="29073"/>
    <lineage>
        <taxon>Eukaryota</taxon>
        <taxon>Metazoa</taxon>
        <taxon>Chordata</taxon>
        <taxon>Craniata</taxon>
        <taxon>Vertebrata</taxon>
        <taxon>Euteleostomi</taxon>
        <taxon>Mammalia</taxon>
        <taxon>Eutheria</taxon>
        <taxon>Laurasiatheria</taxon>
        <taxon>Carnivora</taxon>
        <taxon>Caniformia</taxon>
        <taxon>Ursidae</taxon>
        <taxon>Ursus</taxon>
    </lineage>
</organism>
<dbReference type="GeneTree" id="ENSGT00940000154612"/>
<accession>A0A452TJ09</accession>
<dbReference type="EC" id="6.3.5.-" evidence="1"/>
<dbReference type="GO" id="GO:0050567">
    <property type="term" value="F:glutaminyl-tRNA synthase (glutamine-hydrolyzing) activity"/>
    <property type="evidence" value="ECO:0007669"/>
    <property type="project" value="UniProtKB-UniRule"/>
</dbReference>
<keyword evidence="1" id="KW-0496">Mitochondrion</keyword>
<dbReference type="InterPro" id="IPR036418">
    <property type="entry name" value="Cyt_c_oxidase_su6a_sf"/>
</dbReference>
<dbReference type="AlphaFoldDB" id="A0A452TJ09"/>
<comment type="function">
    <text evidence="1">Allows the formation of correctly charged Gln-tRNA(Gln) through the transamidation of misacylated Glu-tRNA(Gln) in the mitochondria. The reaction takes place in the presence of glutamine and ATP through an activated gamma-phospho-Glu-tRNA(Gln).</text>
</comment>
<dbReference type="HAMAP" id="MF_00122">
    <property type="entry name" value="GatC"/>
    <property type="match status" value="1"/>
</dbReference>
<protein>
    <recommendedName>
        <fullName evidence="1">Glutamyl-tRNA(Gln) amidotransferase subunit C, mitochondrial</fullName>
        <shortName evidence="1">Glu-AdT subunit C</shortName>
        <ecNumber evidence="1">6.3.5.-</ecNumber>
    </recommendedName>
</protein>
<comment type="catalytic activity">
    <reaction evidence="1">
        <text>L-glutamyl-tRNA(Gln) + L-glutamine + ATP + H2O = L-glutaminyl-tRNA(Gln) + L-glutamate + ADP + phosphate + H(+)</text>
        <dbReference type="Rhea" id="RHEA:17521"/>
        <dbReference type="Rhea" id="RHEA-COMP:9681"/>
        <dbReference type="Rhea" id="RHEA-COMP:9684"/>
        <dbReference type="ChEBI" id="CHEBI:15377"/>
        <dbReference type="ChEBI" id="CHEBI:15378"/>
        <dbReference type="ChEBI" id="CHEBI:29985"/>
        <dbReference type="ChEBI" id="CHEBI:30616"/>
        <dbReference type="ChEBI" id="CHEBI:43474"/>
        <dbReference type="ChEBI" id="CHEBI:58359"/>
        <dbReference type="ChEBI" id="CHEBI:78520"/>
        <dbReference type="ChEBI" id="CHEBI:78521"/>
        <dbReference type="ChEBI" id="CHEBI:456216"/>
    </reaction>
</comment>
<keyword evidence="1" id="KW-0436">Ligase</keyword>